<evidence type="ECO:0000256" key="3">
    <source>
        <dbReference type="ARBA" id="ARBA00022888"/>
    </source>
</evidence>
<dbReference type="EMBL" id="SZOD01000209">
    <property type="protein sequence ID" value="TKI85339.1"/>
    <property type="molecule type" value="Genomic_DNA"/>
</dbReference>
<reference evidence="6 7" key="1">
    <citation type="journal article" date="2019" name="Environ. Microbiol.">
        <title>An active ?-lactamase is a part of an orchestrated cell wall stress resistance network of Bacillus subtilis and related rhizosphere species.</title>
        <authorList>
            <person name="Bucher T."/>
            <person name="Keren-Paz A."/>
            <person name="Hausser J."/>
            <person name="Olender T."/>
            <person name="Cytryn E."/>
            <person name="Kolodkin-Gal I."/>
        </authorList>
    </citation>
    <scope>NUCLEOTIDE SEQUENCE [LARGE SCALE GENOMIC DNA]</scope>
    <source>
        <strain evidence="6 7">I186</strain>
    </source>
</reference>
<evidence type="ECO:0000256" key="4">
    <source>
        <dbReference type="ARBA" id="ARBA00048741"/>
    </source>
</evidence>
<accession>A0A4U3ACY6</accession>
<keyword evidence="3" id="KW-0028">Amino-acid biosynthesis</keyword>
<comment type="catalytic activity">
    <reaction evidence="4">
        <text>L-aspartate + L-glutamine + ATP + H2O = L-asparagine + L-glutamate + AMP + diphosphate + H(+)</text>
        <dbReference type="Rhea" id="RHEA:12228"/>
        <dbReference type="ChEBI" id="CHEBI:15377"/>
        <dbReference type="ChEBI" id="CHEBI:15378"/>
        <dbReference type="ChEBI" id="CHEBI:29985"/>
        <dbReference type="ChEBI" id="CHEBI:29991"/>
        <dbReference type="ChEBI" id="CHEBI:30616"/>
        <dbReference type="ChEBI" id="CHEBI:33019"/>
        <dbReference type="ChEBI" id="CHEBI:58048"/>
        <dbReference type="ChEBI" id="CHEBI:58359"/>
        <dbReference type="ChEBI" id="CHEBI:456215"/>
        <dbReference type="EC" id="6.3.5.4"/>
    </reaction>
</comment>
<dbReference type="EC" id="6.3.5.4" evidence="2"/>
<dbReference type="InterPro" id="IPR051786">
    <property type="entry name" value="ASN_synthetase/amidase"/>
</dbReference>
<evidence type="ECO:0000313" key="7">
    <source>
        <dbReference type="Proteomes" id="UP000305524"/>
    </source>
</evidence>
<dbReference type="PANTHER" id="PTHR43284:SF1">
    <property type="entry name" value="ASPARAGINE SYNTHETASE"/>
    <property type="match status" value="1"/>
</dbReference>
<dbReference type="Proteomes" id="UP000305524">
    <property type="component" value="Unassembled WGS sequence"/>
</dbReference>
<dbReference type="Pfam" id="PF00733">
    <property type="entry name" value="Asn_synthase"/>
    <property type="match status" value="1"/>
</dbReference>
<organism evidence="6 7">
    <name type="scientific">Bacillus mycoides</name>
    <dbReference type="NCBI Taxonomy" id="1405"/>
    <lineage>
        <taxon>Bacteria</taxon>
        <taxon>Bacillati</taxon>
        <taxon>Bacillota</taxon>
        <taxon>Bacilli</taxon>
        <taxon>Bacillales</taxon>
        <taxon>Bacillaceae</taxon>
        <taxon>Bacillus</taxon>
        <taxon>Bacillus cereus group</taxon>
    </lineage>
</organism>
<evidence type="ECO:0000256" key="1">
    <source>
        <dbReference type="ARBA" id="ARBA00005187"/>
    </source>
</evidence>
<dbReference type="AlphaFoldDB" id="A0A4U3ACY6"/>
<dbReference type="RefSeq" id="WP_137057538.1">
    <property type="nucleotide sequence ID" value="NZ_SZOD01000209.1"/>
</dbReference>
<keyword evidence="3" id="KW-0061">Asparagine biosynthesis</keyword>
<sequence length="545" mass="63773">MKNLLVEWTKEELKSYLDISHDETIIVPINSHRYKIVDSEKEFKEKVTSDSQYIKINFNNKEISIKSSWYGEFPLFFYINKKENLFLMDSNFENILKKLKSMRKKVEIDNVGFYQSAILDNPLRRRTLFKDINKIIAGEEISIELNSGKVKREDIWVLPFNQNGYEKSEEEYLEDAKNILKNLLIPYKGVLSSQDLLIPLSGGLDSRLLACLAQSEKLNFRSLVFGPKHSNEVTIAKEVSRKLDITLEYKELRNSYYLEYGEGVVKYTGGLSSAMHCHLYSILKANNLKPTYLIHGFMGDVYAGDSQPIFANDQSITKNQALQMFMNKVKKHLLWSKMEDREKEEFESDLREIMGDCCKVNLPCHFDEYVHNVDRQFSLISNVFTPIEQDTTIIRPFTSKEYCLFFNTLPYELRKNRYLYIKAAKELFPEAFSIPTQKVPLKYQRISKYYPNIRKLFLGAFVLSYISTKGKLTIGKSMVYENHHELLDHELKEPLNIAIGYANNILKDDFSIYGKLSALRFKETKVPFRLINLYWLNEYIDSNND</sequence>
<dbReference type="GO" id="GO:0006529">
    <property type="term" value="P:asparagine biosynthetic process"/>
    <property type="evidence" value="ECO:0007669"/>
    <property type="project" value="UniProtKB-KW"/>
</dbReference>
<comment type="caution">
    <text evidence="6">The sequence shown here is derived from an EMBL/GenBank/DDBJ whole genome shotgun (WGS) entry which is preliminary data.</text>
</comment>
<feature type="domain" description="Asparagine synthetase" evidence="5">
    <location>
        <begin position="198"/>
        <end position="262"/>
    </location>
</feature>
<dbReference type="SUPFAM" id="SSF52402">
    <property type="entry name" value="Adenine nucleotide alpha hydrolases-like"/>
    <property type="match status" value="1"/>
</dbReference>
<comment type="pathway">
    <text evidence="1">Amino-acid biosynthesis; L-asparagine biosynthesis; L-asparagine from L-aspartate (L-Gln route): step 1/1.</text>
</comment>
<dbReference type="PANTHER" id="PTHR43284">
    <property type="entry name" value="ASPARAGINE SYNTHETASE (GLUTAMINE-HYDROLYZING)"/>
    <property type="match status" value="1"/>
</dbReference>
<gene>
    <name evidence="6" type="ORF">FC701_10430</name>
</gene>
<dbReference type="InterPro" id="IPR001962">
    <property type="entry name" value="Asn_synthase"/>
</dbReference>
<dbReference type="InterPro" id="IPR014729">
    <property type="entry name" value="Rossmann-like_a/b/a_fold"/>
</dbReference>
<name>A0A4U3ACY6_BACMY</name>
<protein>
    <recommendedName>
        <fullName evidence="2">asparagine synthase (glutamine-hydrolyzing)</fullName>
        <ecNumber evidence="2">6.3.5.4</ecNumber>
    </recommendedName>
</protein>
<evidence type="ECO:0000259" key="5">
    <source>
        <dbReference type="Pfam" id="PF00733"/>
    </source>
</evidence>
<proteinExistence type="predicted"/>
<dbReference type="GO" id="GO:0004066">
    <property type="term" value="F:asparagine synthase (glutamine-hydrolyzing) activity"/>
    <property type="evidence" value="ECO:0007669"/>
    <property type="project" value="UniProtKB-EC"/>
</dbReference>
<evidence type="ECO:0000256" key="2">
    <source>
        <dbReference type="ARBA" id="ARBA00012737"/>
    </source>
</evidence>
<evidence type="ECO:0000313" key="6">
    <source>
        <dbReference type="EMBL" id="TKI85339.1"/>
    </source>
</evidence>
<dbReference type="Gene3D" id="3.40.50.620">
    <property type="entry name" value="HUPs"/>
    <property type="match status" value="1"/>
</dbReference>